<reference evidence="1" key="1">
    <citation type="submission" date="2018-01" db="EMBL/GenBank/DDBJ databases">
        <title>An insight into the sialome of Amazonian anophelines.</title>
        <authorList>
            <person name="Ribeiro J.M."/>
            <person name="Scarpassa V."/>
            <person name="Calvo E."/>
        </authorList>
    </citation>
    <scope>NUCLEOTIDE SEQUENCE</scope>
    <source>
        <tissue evidence="1">Salivary glands</tissue>
    </source>
</reference>
<accession>A0A2M3ZQC7</accession>
<organism evidence="1">
    <name type="scientific">Anopheles braziliensis</name>
    <dbReference type="NCBI Taxonomy" id="58242"/>
    <lineage>
        <taxon>Eukaryota</taxon>
        <taxon>Metazoa</taxon>
        <taxon>Ecdysozoa</taxon>
        <taxon>Arthropoda</taxon>
        <taxon>Hexapoda</taxon>
        <taxon>Insecta</taxon>
        <taxon>Pterygota</taxon>
        <taxon>Neoptera</taxon>
        <taxon>Endopterygota</taxon>
        <taxon>Diptera</taxon>
        <taxon>Nematocera</taxon>
        <taxon>Culicoidea</taxon>
        <taxon>Culicidae</taxon>
        <taxon>Anophelinae</taxon>
        <taxon>Anopheles</taxon>
    </lineage>
</organism>
<dbReference type="EMBL" id="GGFM01009944">
    <property type="protein sequence ID" value="MBW30695.1"/>
    <property type="molecule type" value="Transcribed_RNA"/>
</dbReference>
<evidence type="ECO:0000313" key="1">
    <source>
        <dbReference type="EMBL" id="MBW30695.1"/>
    </source>
</evidence>
<proteinExistence type="predicted"/>
<name>A0A2M3ZQC7_9DIPT</name>
<dbReference type="AlphaFoldDB" id="A0A2M3ZQC7"/>
<sequence length="108" mass="12367">MRGAAFSFVFCSRWSPWNCFCDDDPSGSLGYCVCRDTSHHCAMITDHRLPPHARSEVCTQDGSRRWGFVHLGYDRQLQKSGKHCNENQKWVNVPQHPARSPVHSHKNA</sequence>
<protein>
    <submittedName>
        <fullName evidence="1">Putative secreted peptide</fullName>
    </submittedName>
</protein>